<evidence type="ECO:0000256" key="10">
    <source>
        <dbReference type="ARBA" id="ARBA00023180"/>
    </source>
</evidence>
<feature type="binding site" evidence="15">
    <location>
        <position position="730"/>
    </location>
    <ligand>
        <name>L-glutamate</name>
        <dbReference type="ChEBI" id="CHEBI:29985"/>
    </ligand>
</feature>
<protein>
    <submittedName>
        <fullName evidence="22">Uncharacterized protein</fullName>
    </submittedName>
</protein>
<dbReference type="Proteomes" id="UP001153636">
    <property type="component" value="Chromosome 16"/>
</dbReference>
<evidence type="ECO:0000256" key="13">
    <source>
        <dbReference type="ARBA" id="ARBA00023303"/>
    </source>
</evidence>
<dbReference type="PRINTS" id="PR00177">
    <property type="entry name" value="NMDARECEPTOR"/>
</dbReference>
<dbReference type="InterPro" id="IPR028082">
    <property type="entry name" value="Peripla_BP_I"/>
</dbReference>
<evidence type="ECO:0000256" key="9">
    <source>
        <dbReference type="ARBA" id="ARBA00023170"/>
    </source>
</evidence>
<evidence type="ECO:0000259" key="21">
    <source>
        <dbReference type="SMART" id="SM00918"/>
    </source>
</evidence>
<dbReference type="InterPro" id="IPR001508">
    <property type="entry name" value="Iono_Glu_rcpt_met"/>
</dbReference>
<evidence type="ECO:0000313" key="22">
    <source>
        <dbReference type="EMBL" id="CAH1104229.1"/>
    </source>
</evidence>
<keyword evidence="4 18" id="KW-0812">Transmembrane</keyword>
<keyword evidence="13" id="KW-0407">Ion channel</keyword>
<evidence type="ECO:0000256" key="6">
    <source>
        <dbReference type="ARBA" id="ARBA00023018"/>
    </source>
</evidence>
<keyword evidence="9" id="KW-0675">Receptor</keyword>
<evidence type="ECO:0000256" key="14">
    <source>
        <dbReference type="ARBA" id="ARBA00034104"/>
    </source>
</evidence>
<dbReference type="OrthoDB" id="5984008at2759"/>
<feature type="domain" description="Ionotropic glutamate receptor L-glutamate and glycine-binding" evidence="21">
    <location>
        <begin position="429"/>
        <end position="496"/>
    </location>
</feature>
<dbReference type="SMART" id="SM00079">
    <property type="entry name" value="PBPe"/>
    <property type="match status" value="1"/>
</dbReference>
<dbReference type="Gene3D" id="3.40.50.2300">
    <property type="match status" value="2"/>
</dbReference>
<comment type="subcellular location">
    <subcellularLocation>
        <location evidence="14">Postsynaptic cell membrane</location>
        <topology evidence="14">Multi-pass membrane protein</topology>
    </subcellularLocation>
</comment>
<feature type="binding site" evidence="15">
    <location>
        <position position="507"/>
    </location>
    <ligand>
        <name>L-glutamate</name>
        <dbReference type="ChEBI" id="CHEBI:29985"/>
    </ligand>
</feature>
<dbReference type="InterPro" id="IPR015683">
    <property type="entry name" value="Ionotropic_Glu_rcpt"/>
</dbReference>
<keyword evidence="5 18" id="KW-1133">Transmembrane helix</keyword>
<dbReference type="GO" id="GO:0015276">
    <property type="term" value="F:ligand-gated monoatomic ion channel activity"/>
    <property type="evidence" value="ECO:0007669"/>
    <property type="project" value="InterPro"/>
</dbReference>
<proteinExistence type="inferred from homology"/>
<accession>A0A9P0CSE1</accession>
<feature type="site" description="Interaction with the cone snail toxin Con-ikot-ikot" evidence="16">
    <location>
        <position position="684"/>
    </location>
</feature>
<keyword evidence="23" id="KW-1185">Reference proteome</keyword>
<feature type="binding site" evidence="15">
    <location>
        <position position="678"/>
    </location>
    <ligand>
        <name>L-glutamate</name>
        <dbReference type="ChEBI" id="CHEBI:29985"/>
    </ligand>
</feature>
<dbReference type="Pfam" id="PF00060">
    <property type="entry name" value="Lig_chan"/>
    <property type="match status" value="1"/>
</dbReference>
<dbReference type="Gene3D" id="1.10.287.70">
    <property type="match status" value="1"/>
</dbReference>
<keyword evidence="7" id="KW-0406">Ion transport</keyword>
<feature type="binding site" evidence="15">
    <location>
        <position position="512"/>
    </location>
    <ligand>
        <name>L-glutamate</name>
        <dbReference type="ChEBI" id="CHEBI:29985"/>
    </ligand>
</feature>
<evidence type="ECO:0000256" key="4">
    <source>
        <dbReference type="ARBA" id="ARBA00022692"/>
    </source>
</evidence>
<keyword evidence="6" id="KW-0770">Synapse</keyword>
<evidence type="ECO:0000256" key="5">
    <source>
        <dbReference type="ARBA" id="ARBA00022989"/>
    </source>
</evidence>
<feature type="transmembrane region" description="Helical" evidence="18">
    <location>
        <begin position="821"/>
        <end position="844"/>
    </location>
</feature>
<evidence type="ECO:0000256" key="2">
    <source>
        <dbReference type="ARBA" id="ARBA00022448"/>
    </source>
</evidence>
<evidence type="ECO:0000256" key="17">
    <source>
        <dbReference type="PIRSR" id="PIRSR601508-3"/>
    </source>
</evidence>
<evidence type="ECO:0000256" key="3">
    <source>
        <dbReference type="ARBA" id="ARBA00022475"/>
    </source>
</evidence>
<dbReference type="CDD" id="cd06382">
    <property type="entry name" value="PBP1_iGluR_Kainate"/>
    <property type="match status" value="1"/>
</dbReference>
<organism evidence="22 23">
    <name type="scientific">Psylliodes chrysocephalus</name>
    <dbReference type="NCBI Taxonomy" id="3402493"/>
    <lineage>
        <taxon>Eukaryota</taxon>
        <taxon>Metazoa</taxon>
        <taxon>Ecdysozoa</taxon>
        <taxon>Arthropoda</taxon>
        <taxon>Hexapoda</taxon>
        <taxon>Insecta</taxon>
        <taxon>Pterygota</taxon>
        <taxon>Neoptera</taxon>
        <taxon>Endopterygota</taxon>
        <taxon>Coleoptera</taxon>
        <taxon>Polyphaga</taxon>
        <taxon>Cucujiformia</taxon>
        <taxon>Chrysomeloidea</taxon>
        <taxon>Chrysomelidae</taxon>
        <taxon>Galerucinae</taxon>
        <taxon>Alticini</taxon>
        <taxon>Psylliodes</taxon>
    </lineage>
</organism>
<dbReference type="SUPFAM" id="SSF53822">
    <property type="entry name" value="Periplasmic binding protein-like I"/>
    <property type="match status" value="1"/>
</dbReference>
<evidence type="ECO:0000259" key="20">
    <source>
        <dbReference type="SMART" id="SM00079"/>
    </source>
</evidence>
<dbReference type="InterPro" id="IPR001828">
    <property type="entry name" value="ANF_lig-bd_rcpt"/>
</dbReference>
<dbReference type="Gene3D" id="3.40.190.10">
    <property type="entry name" value="Periplasmic binding protein-like II"/>
    <property type="match status" value="2"/>
</dbReference>
<keyword evidence="2" id="KW-0813">Transport</keyword>
<keyword evidence="8 18" id="KW-0472">Membrane</keyword>
<keyword evidence="10" id="KW-0325">Glycoprotein</keyword>
<feature type="domain" description="Ionotropic glutamate receptor C-terminal" evidence="20">
    <location>
        <begin position="419"/>
        <end position="793"/>
    </location>
</feature>
<dbReference type="Pfam" id="PF01094">
    <property type="entry name" value="ANF_receptor"/>
    <property type="match status" value="1"/>
</dbReference>
<keyword evidence="17" id="KW-1015">Disulfide bond</keyword>
<evidence type="ECO:0000256" key="11">
    <source>
        <dbReference type="ARBA" id="ARBA00023257"/>
    </source>
</evidence>
<evidence type="ECO:0000313" key="23">
    <source>
        <dbReference type="Proteomes" id="UP001153636"/>
    </source>
</evidence>
<reference evidence="22" key="1">
    <citation type="submission" date="2022-01" db="EMBL/GenBank/DDBJ databases">
        <authorList>
            <person name="King R."/>
        </authorList>
    </citation>
    <scope>NUCLEOTIDE SEQUENCE</scope>
</reference>
<feature type="transmembrane region" description="Helical" evidence="18">
    <location>
        <begin position="627"/>
        <end position="648"/>
    </location>
</feature>
<feature type="binding site" evidence="15">
    <location>
        <position position="679"/>
    </location>
    <ligand>
        <name>L-glutamate</name>
        <dbReference type="ChEBI" id="CHEBI:29985"/>
    </ligand>
</feature>
<dbReference type="InterPro" id="IPR019594">
    <property type="entry name" value="Glu/Gly-bd"/>
</dbReference>
<evidence type="ECO:0000256" key="15">
    <source>
        <dbReference type="PIRSR" id="PIRSR601508-1"/>
    </source>
</evidence>
<dbReference type="AlphaFoldDB" id="A0A9P0CSE1"/>
<feature type="site" description="Crucial to convey clamshell closure to channel opening" evidence="16">
    <location>
        <position position="657"/>
    </location>
</feature>
<evidence type="ECO:0000256" key="18">
    <source>
        <dbReference type="SAM" id="Phobius"/>
    </source>
</evidence>
<keyword evidence="12" id="KW-1071">Ligand-gated ion channel</keyword>
<evidence type="ECO:0000256" key="12">
    <source>
        <dbReference type="ARBA" id="ARBA00023286"/>
    </source>
</evidence>
<evidence type="ECO:0000256" key="19">
    <source>
        <dbReference type="SAM" id="SignalP"/>
    </source>
</evidence>
<feature type="chain" id="PRO_5040266727" evidence="19">
    <location>
        <begin position="24"/>
        <end position="921"/>
    </location>
</feature>
<gene>
    <name evidence="22" type="ORF">PSYICH_LOCUS5043</name>
</gene>
<dbReference type="GO" id="GO:0038023">
    <property type="term" value="F:signaling receptor activity"/>
    <property type="evidence" value="ECO:0007669"/>
    <property type="project" value="InterPro"/>
</dbReference>
<dbReference type="Pfam" id="PF10613">
    <property type="entry name" value="Lig_chan-Glu_bd"/>
    <property type="match status" value="1"/>
</dbReference>
<evidence type="ECO:0000256" key="7">
    <source>
        <dbReference type="ARBA" id="ARBA00023065"/>
    </source>
</evidence>
<dbReference type="EMBL" id="OV651828">
    <property type="protein sequence ID" value="CAH1104229.1"/>
    <property type="molecule type" value="Genomic_DNA"/>
</dbReference>
<dbReference type="SUPFAM" id="SSF53850">
    <property type="entry name" value="Periplasmic binding protein-like II"/>
    <property type="match status" value="1"/>
</dbReference>
<evidence type="ECO:0000256" key="16">
    <source>
        <dbReference type="PIRSR" id="PIRSR601508-2"/>
    </source>
</evidence>
<evidence type="ECO:0000256" key="8">
    <source>
        <dbReference type="ARBA" id="ARBA00023136"/>
    </source>
</evidence>
<keyword evidence="19" id="KW-0732">Signal</keyword>
<keyword evidence="3" id="KW-1003">Cell membrane</keyword>
<evidence type="ECO:0000256" key="1">
    <source>
        <dbReference type="ARBA" id="ARBA00008685"/>
    </source>
</evidence>
<dbReference type="InterPro" id="IPR001320">
    <property type="entry name" value="Iontro_rcpt_C"/>
</dbReference>
<feature type="signal peptide" evidence="19">
    <location>
        <begin position="1"/>
        <end position="23"/>
    </location>
</feature>
<dbReference type="FunFam" id="1.10.287.70:FF:000010">
    <property type="entry name" value="Putative glutamate receptor ionotropic kainate 1"/>
    <property type="match status" value="1"/>
</dbReference>
<dbReference type="FunFam" id="3.40.190.10:FF:000178">
    <property type="entry name" value="Glutamate receptor subunit"/>
    <property type="match status" value="1"/>
</dbReference>
<keyword evidence="11" id="KW-0628">Postsynaptic cell membrane</keyword>
<dbReference type="FunFam" id="3.40.190.10:FF:000061">
    <property type="entry name" value="Glutamate receptor, ionotropic kainate"/>
    <property type="match status" value="1"/>
</dbReference>
<comment type="similarity">
    <text evidence="1">Belongs to the glutamate-gated ion channel (TC 1.A.10.1) family.</text>
</comment>
<name>A0A9P0CSE1_9CUCU</name>
<dbReference type="GO" id="GO:0045211">
    <property type="term" value="C:postsynaptic membrane"/>
    <property type="evidence" value="ECO:0007669"/>
    <property type="project" value="UniProtKB-SubCell"/>
</dbReference>
<feature type="transmembrane region" description="Helical" evidence="18">
    <location>
        <begin position="552"/>
        <end position="571"/>
    </location>
</feature>
<sequence>MEMNVISFFNLLVVVILVQKCYSVKKETYNIGIIFNEPSSQSELPLNDTIVRNNIIEKETSVSLSSKVQVVSKIDIFDTSKQICNLIDDGVVAILGPSTYVTSPVVESTCKNLNLPYIVTSWRMTSFEESDVFLNFHPDADKLAKGIADIVRSLGWVGIIILYEEEEGLVKLQEVLKLQNLKRTDNHDFIRVQHLTDGPDYRPLFKKFRNTTENNIILDCKTENILPILTQAKSLDMLDIRFNYFLTSLDAHTVDYSSLNVTANITTIRIFDYNSEEFLNALQKWGITAFEFFKTPLYLTPTSIKTETALFQDALTYLTAALKDLPYLPESKVNCFADDKYMNGFSIINATRHKEDLPTITGPIKFDDFGNRIDFNIYVYTLDEDQLIGTYQALNETMVFARTSEETSLAATSNLKKVKVMVSTRIGNPFLMEVTPQDGQILEGNDRYEGYTKDLMDEIAKNIDFTFELHITEGNLFGSYLEDQKRWTGLIGDLLERRAHLALCDLTITHQRQSVVDFSMPFMTLGISILHKSPAKDPTRTFAFLEPFGTSVWIYSATLYLVVSIILYFIARMTPGDWENPHPCDDKPKVLENIWTLQNCHWATLGTIMNQGCDILPKGISSRFALAMWWFFALIITNSYIANLTAFLTKANLEPPIKNVEDLSKQSKIKYGCLEKGSTEQFFKDSNITMFQKMYTFMKTTRPSVFESENIDGVNRVLNDKKGLYAFLMESTQIEYYVETNCKLKQIGDWLDTKSYGIAMPMNAPYRGAIDKAILELQETGKLGELKTKWWKKKIKKMPCDENNNIDKDDNSNDLDIARTFGIFLVLLVGVSIAILLGLVEFLWNVRNISVEEHLSFWEALKIELKFAVNIWITKKKIKVVASDTSSSSGKSDRSDKADKKSAIHNFLHTASSFMNLNADT</sequence>
<dbReference type="SMART" id="SM00918">
    <property type="entry name" value="Lig_chan-Glu_bd"/>
    <property type="match status" value="1"/>
</dbReference>
<dbReference type="PANTHER" id="PTHR18966">
    <property type="entry name" value="IONOTROPIC GLUTAMATE RECEPTOR"/>
    <property type="match status" value="1"/>
</dbReference>
<feature type="disulfide bond" evidence="17">
    <location>
        <begin position="742"/>
        <end position="800"/>
    </location>
</feature>